<comment type="caution">
    <text evidence="2">The sequence shown here is derived from an EMBL/GenBank/DDBJ whole genome shotgun (WGS) entry which is preliminary data.</text>
</comment>
<proteinExistence type="predicted"/>
<reference evidence="2" key="1">
    <citation type="submission" date="2022-12" db="EMBL/GenBank/DDBJ databases">
        <title>Bacterial isolates from different developmental stages of Nematostella vectensis.</title>
        <authorList>
            <person name="Fraune S."/>
        </authorList>
    </citation>
    <scope>NUCLEOTIDE SEQUENCE</scope>
    <source>
        <strain evidence="2">G21630-S1</strain>
    </source>
</reference>
<keyword evidence="1" id="KW-1133">Transmembrane helix</keyword>
<dbReference type="Proteomes" id="UP001069802">
    <property type="component" value="Unassembled WGS sequence"/>
</dbReference>
<organism evidence="2 3">
    <name type="scientific">Kiloniella laminariae</name>
    <dbReference type="NCBI Taxonomy" id="454162"/>
    <lineage>
        <taxon>Bacteria</taxon>
        <taxon>Pseudomonadati</taxon>
        <taxon>Pseudomonadota</taxon>
        <taxon>Alphaproteobacteria</taxon>
        <taxon>Rhodospirillales</taxon>
        <taxon>Kiloniellaceae</taxon>
        <taxon>Kiloniella</taxon>
    </lineage>
</organism>
<dbReference type="Gene3D" id="3.30.1380.10">
    <property type="match status" value="1"/>
</dbReference>
<keyword evidence="1" id="KW-0812">Transmembrane</keyword>
<dbReference type="EMBL" id="JAPWGY010000002">
    <property type="protein sequence ID" value="MCZ4280579.1"/>
    <property type="molecule type" value="Genomic_DNA"/>
</dbReference>
<protein>
    <submittedName>
        <fullName evidence="2">Uncharacterized protein</fullName>
    </submittedName>
</protein>
<evidence type="ECO:0000313" key="3">
    <source>
        <dbReference type="Proteomes" id="UP001069802"/>
    </source>
</evidence>
<dbReference type="InterPro" id="IPR009045">
    <property type="entry name" value="Zn_M74/Hedgehog-like"/>
</dbReference>
<feature type="transmembrane region" description="Helical" evidence="1">
    <location>
        <begin position="63"/>
        <end position="82"/>
    </location>
</feature>
<keyword evidence="1" id="KW-0472">Membrane</keyword>
<evidence type="ECO:0000313" key="2">
    <source>
        <dbReference type="EMBL" id="MCZ4280579.1"/>
    </source>
</evidence>
<gene>
    <name evidence="2" type="ORF">O4H49_07305</name>
</gene>
<evidence type="ECO:0000256" key="1">
    <source>
        <dbReference type="SAM" id="Phobius"/>
    </source>
</evidence>
<name>A0ABT4LHK5_9PROT</name>
<keyword evidence="3" id="KW-1185">Reference proteome</keyword>
<accession>A0ABT4LHK5</accession>
<dbReference type="RefSeq" id="WP_269422767.1">
    <property type="nucleotide sequence ID" value="NZ_JAPWGY010000002.1"/>
</dbReference>
<sequence length="289" mass="32538">MLLTVLRGPFSTRRSPFALFSAVMAIILLTFLTQIGGAVLWLAFGMGQILSGRYGTGWKSSSLLCFLLIYSNISFLILPRIAPGFGRVALNCFATTQAPYAANSPLYCLLNRHYVAPELKPLIEDLSAQVARQYPGSITTYLDANFPFFDGFPLLPHKSHQDCRKLDLTLFYQEKSSGEKHLRAGGWFLGYWIFAPARIYETSPACTKDGILRWRMDWLQGLFTDLALDHERTRALLGFLIDDKGSRKQIGKVFLEPYLEKALGFNDARIRPAGCTAARHDDHIHIQLK</sequence>
<feature type="transmembrane region" description="Helical" evidence="1">
    <location>
        <begin position="20"/>
        <end position="43"/>
    </location>
</feature>